<dbReference type="Gene3D" id="3.40.50.1820">
    <property type="entry name" value="alpha/beta hydrolase"/>
    <property type="match status" value="1"/>
</dbReference>
<reference evidence="2 3" key="2">
    <citation type="journal article" date="2006" name="Environ. Microbiol.">
        <title>Sequence analysis of three plasmids harboured in Rhodococcus erythropolis strain PR4.</title>
        <authorList>
            <person name="Sekine M."/>
            <person name="Tanikawa S."/>
            <person name="Omata S."/>
            <person name="Saito M."/>
            <person name="Fujisawa T."/>
            <person name="Tsukatani N."/>
            <person name="Tajima T."/>
            <person name="Sekigawa T."/>
            <person name="Kosugi H."/>
            <person name="Matsuo Y."/>
            <person name="Nishiko R."/>
            <person name="Imamura K."/>
            <person name="Ito M."/>
            <person name="Narita H."/>
            <person name="Tago S."/>
            <person name="Fujita N."/>
            <person name="Harayama S."/>
        </authorList>
    </citation>
    <scope>NUCLEOTIDE SEQUENCE [LARGE SCALE GENOMIC DNA]</scope>
    <source>
        <strain evidence="3">PR4 / NBRC 100887</strain>
    </source>
</reference>
<dbReference type="SUPFAM" id="SSF53474">
    <property type="entry name" value="alpha/beta-Hydrolases"/>
    <property type="match status" value="1"/>
</dbReference>
<dbReference type="EC" id="2.3.1.-" evidence="2"/>
<dbReference type="HOGENOM" id="CLU_026624_0_0_11"/>
<sequence length="331" mass="34454">MPLLVGTNTLSGLRQGEIMKARRFTARLTMAVAMAAGFLGLSTPTASADSVVSRIDVYSPSMDRWIANDVISPAGGGPAPTFYLLTGVGGGEDGISWFNNTGVRDFFDDKHVNVVMPVGGKFSMYTDWNADDPVLGRNKWQTYLTKELPAAVNARYNTTGVNALGGVSMAGGPVLDLAIQSPGTYRAVGSYSGCPRAGDPLGQAAVRSMVEILGGGNAANMWGPWGSPQWAAHDPLINAEKLRGTALFISTGNGLPGPVDGINSLAMAAGVVPGAVLEGITNMCTAALQGRFGQLGIPATFSFRPEGTHTWGLFEADMRASWPMIAGAIGA</sequence>
<name>C0ZUD0_RHOE4</name>
<dbReference type="Pfam" id="PF00756">
    <property type="entry name" value="Esterase"/>
    <property type="match status" value="1"/>
</dbReference>
<evidence type="ECO:0000256" key="1">
    <source>
        <dbReference type="SAM" id="SignalP"/>
    </source>
</evidence>
<organism evidence="2 3">
    <name type="scientific">Rhodococcus erythropolis (strain PR4 / NBRC 100887)</name>
    <dbReference type="NCBI Taxonomy" id="234621"/>
    <lineage>
        <taxon>Bacteria</taxon>
        <taxon>Bacillati</taxon>
        <taxon>Actinomycetota</taxon>
        <taxon>Actinomycetes</taxon>
        <taxon>Mycobacteriales</taxon>
        <taxon>Nocardiaceae</taxon>
        <taxon>Rhodococcus</taxon>
        <taxon>Rhodococcus erythropolis group</taxon>
    </lineage>
</organism>
<evidence type="ECO:0000313" key="2">
    <source>
        <dbReference type="EMBL" id="BAH32175.1"/>
    </source>
</evidence>
<keyword evidence="2" id="KW-0808">Transferase</keyword>
<dbReference type="InterPro" id="IPR029058">
    <property type="entry name" value="AB_hydrolase_fold"/>
</dbReference>
<gene>
    <name evidence="2" type="ordered locus">RER_14670</name>
</gene>
<keyword evidence="2" id="KW-0012">Acyltransferase</keyword>
<reference evidence="3" key="1">
    <citation type="submission" date="2005-03" db="EMBL/GenBank/DDBJ databases">
        <title>Comparison of the complete genome sequences of Rhodococcus erythropolis PR4 and Rhodococcus opacus B4.</title>
        <authorList>
            <person name="Takarada H."/>
            <person name="Sekine M."/>
            <person name="Hosoyama A."/>
            <person name="Yamada R."/>
            <person name="Fujisawa T."/>
            <person name="Omata S."/>
            <person name="Shimizu A."/>
            <person name="Tsukatani N."/>
            <person name="Tanikawa S."/>
            <person name="Fujita N."/>
            <person name="Harayama S."/>
        </authorList>
    </citation>
    <scope>NUCLEOTIDE SEQUENCE [LARGE SCALE GENOMIC DNA]</scope>
    <source>
        <strain evidence="3">PR4 / NBRC 100887</strain>
    </source>
</reference>
<proteinExistence type="predicted"/>
<dbReference type="AlphaFoldDB" id="C0ZUD0"/>
<dbReference type="eggNOG" id="COG0627">
    <property type="taxonomic scope" value="Bacteria"/>
</dbReference>
<accession>C0ZUD0</accession>
<dbReference type="GO" id="GO:0016746">
    <property type="term" value="F:acyltransferase activity"/>
    <property type="evidence" value="ECO:0007669"/>
    <property type="project" value="UniProtKB-KW"/>
</dbReference>
<dbReference type="KEGG" id="rer:RER_14670"/>
<dbReference type="Proteomes" id="UP000002204">
    <property type="component" value="Chromosome"/>
</dbReference>
<evidence type="ECO:0000313" key="3">
    <source>
        <dbReference type="Proteomes" id="UP000002204"/>
    </source>
</evidence>
<feature type="signal peptide" evidence="1">
    <location>
        <begin position="1"/>
        <end position="48"/>
    </location>
</feature>
<dbReference type="ESTHER" id="rhoer-c3jrb8">
    <property type="family name" value="A85-Mycolyl-transferase"/>
</dbReference>
<dbReference type="EMBL" id="AP008957">
    <property type="protein sequence ID" value="BAH32175.1"/>
    <property type="molecule type" value="Genomic_DNA"/>
</dbReference>
<feature type="chain" id="PRO_5002906249" evidence="1">
    <location>
        <begin position="49"/>
        <end position="331"/>
    </location>
</feature>
<protein>
    <submittedName>
        <fullName evidence="2">Putative mycolyltransferase</fullName>
        <ecNumber evidence="2">2.3.1.-</ecNumber>
    </submittedName>
</protein>
<dbReference type="InterPro" id="IPR000801">
    <property type="entry name" value="Esterase-like"/>
</dbReference>
<keyword evidence="1" id="KW-0732">Signal</keyword>